<dbReference type="EMBL" id="AWTV01000009">
    <property type="protein sequence ID" value="KIH88391.1"/>
    <property type="molecule type" value="Genomic_DNA"/>
</dbReference>
<organism evidence="1 2">
    <name type="scientific">Sporothrix brasiliensis 5110</name>
    <dbReference type="NCBI Taxonomy" id="1398154"/>
    <lineage>
        <taxon>Eukaryota</taxon>
        <taxon>Fungi</taxon>
        <taxon>Dikarya</taxon>
        <taxon>Ascomycota</taxon>
        <taxon>Pezizomycotina</taxon>
        <taxon>Sordariomycetes</taxon>
        <taxon>Sordariomycetidae</taxon>
        <taxon>Ophiostomatales</taxon>
        <taxon>Ophiostomataceae</taxon>
        <taxon>Sporothrix</taxon>
    </lineage>
</organism>
<evidence type="ECO:0000313" key="2">
    <source>
        <dbReference type="Proteomes" id="UP000031575"/>
    </source>
</evidence>
<accession>A0A0C2IGQ5</accession>
<protein>
    <submittedName>
        <fullName evidence="1">Uncharacterized protein</fullName>
    </submittedName>
</protein>
<dbReference type="VEuPathDB" id="FungiDB:SPBR_07987"/>
<reference evidence="1 2" key="1">
    <citation type="journal article" date="2014" name="BMC Genomics">
        <title>Comparative genomics of the major fungal agents of human and animal Sporotrichosis: Sporothrix schenckii and Sporothrix brasiliensis.</title>
        <authorList>
            <person name="Teixeira M.M."/>
            <person name="de Almeida L.G."/>
            <person name="Kubitschek-Barreira P."/>
            <person name="Alves F.L."/>
            <person name="Kioshima E.S."/>
            <person name="Abadio A.K."/>
            <person name="Fernandes L."/>
            <person name="Derengowski L.S."/>
            <person name="Ferreira K.S."/>
            <person name="Souza R.C."/>
            <person name="Ruiz J.C."/>
            <person name="de Andrade N.C."/>
            <person name="Paes H.C."/>
            <person name="Nicola A.M."/>
            <person name="Albuquerque P."/>
            <person name="Gerber A.L."/>
            <person name="Martins V.P."/>
            <person name="Peconick L.D."/>
            <person name="Neto A.V."/>
            <person name="Chaucanez C.B."/>
            <person name="Silva P.A."/>
            <person name="Cunha O.L."/>
            <person name="de Oliveira F.F."/>
            <person name="dos Santos T.C."/>
            <person name="Barros A.L."/>
            <person name="Soares M.A."/>
            <person name="de Oliveira L.M."/>
            <person name="Marini M.M."/>
            <person name="Villalobos-Duno H."/>
            <person name="Cunha M.M."/>
            <person name="de Hoog S."/>
            <person name="da Silveira J.F."/>
            <person name="Henrissat B."/>
            <person name="Nino-Vega G.A."/>
            <person name="Cisalpino P.S."/>
            <person name="Mora-Montes H.M."/>
            <person name="Almeida S.R."/>
            <person name="Stajich J.E."/>
            <person name="Lopes-Bezerra L.M."/>
            <person name="Vasconcelos A.T."/>
            <person name="Felipe M.S."/>
        </authorList>
    </citation>
    <scope>NUCLEOTIDE SEQUENCE [LARGE SCALE GENOMIC DNA]</scope>
    <source>
        <strain evidence="1 2">5110</strain>
    </source>
</reference>
<dbReference type="Proteomes" id="UP000031575">
    <property type="component" value="Unassembled WGS sequence"/>
</dbReference>
<proteinExistence type="predicted"/>
<dbReference type="RefSeq" id="XP_040616401.1">
    <property type="nucleotide sequence ID" value="XM_040766238.1"/>
</dbReference>
<gene>
    <name evidence="1" type="ORF">SPBR_07987</name>
</gene>
<comment type="caution">
    <text evidence="1">The sequence shown here is derived from an EMBL/GenBank/DDBJ whole genome shotgun (WGS) entry which is preliminary data.</text>
</comment>
<evidence type="ECO:0000313" key="1">
    <source>
        <dbReference type="EMBL" id="KIH88391.1"/>
    </source>
</evidence>
<name>A0A0C2IGQ5_9PEZI</name>
<sequence length="107" mass="11806">MEGPGTGCTGCTGPRLLRPSHRQVPYESFGLNLVWAWVKGSMLHQRELRTSFCDNLDVNRGIQWFMSSVSGAVKAACSSVKSSAASGLLFWIIESNISMGMKHREKE</sequence>
<dbReference type="HOGENOM" id="CLU_2211678_0_0_1"/>
<keyword evidence="2" id="KW-1185">Reference proteome</keyword>
<dbReference type="GeneID" id="63681159"/>
<dbReference type="AlphaFoldDB" id="A0A0C2IGQ5"/>